<keyword evidence="6" id="KW-0862">Zinc</keyword>
<keyword evidence="15" id="KW-1185">Reference proteome</keyword>
<comment type="similarity">
    <text evidence="2">Belongs to the krueppel C2H2-type zinc-finger protein family.</text>
</comment>
<evidence type="ECO:0000313" key="15">
    <source>
        <dbReference type="Proteomes" id="UP001497482"/>
    </source>
</evidence>
<organism evidence="14 15">
    <name type="scientific">Knipowitschia caucasica</name>
    <name type="common">Caucasian dwarf goby</name>
    <name type="synonym">Pomatoschistus caucasicus</name>
    <dbReference type="NCBI Taxonomy" id="637954"/>
    <lineage>
        <taxon>Eukaryota</taxon>
        <taxon>Metazoa</taxon>
        <taxon>Chordata</taxon>
        <taxon>Craniata</taxon>
        <taxon>Vertebrata</taxon>
        <taxon>Euteleostomi</taxon>
        <taxon>Actinopterygii</taxon>
        <taxon>Neopterygii</taxon>
        <taxon>Teleostei</taxon>
        <taxon>Neoteleostei</taxon>
        <taxon>Acanthomorphata</taxon>
        <taxon>Gobiaria</taxon>
        <taxon>Gobiiformes</taxon>
        <taxon>Gobioidei</taxon>
        <taxon>Gobiidae</taxon>
        <taxon>Gobiinae</taxon>
        <taxon>Knipowitschia</taxon>
    </lineage>
</organism>
<evidence type="ECO:0000256" key="3">
    <source>
        <dbReference type="ARBA" id="ARBA00022723"/>
    </source>
</evidence>
<dbReference type="FunFam" id="3.30.160.60:FF:000965">
    <property type="entry name" value="Neurotrophin receptor-interacting factor homolog"/>
    <property type="match status" value="1"/>
</dbReference>
<dbReference type="FunFam" id="3.30.160.60:FF:000100">
    <property type="entry name" value="Zinc finger 45-like"/>
    <property type="match status" value="1"/>
</dbReference>
<evidence type="ECO:0000256" key="7">
    <source>
        <dbReference type="ARBA" id="ARBA00023015"/>
    </source>
</evidence>
<evidence type="ECO:0000256" key="4">
    <source>
        <dbReference type="ARBA" id="ARBA00022737"/>
    </source>
</evidence>
<proteinExistence type="inferred from homology"/>
<dbReference type="AlphaFoldDB" id="A0AAV2KP01"/>
<feature type="compositionally biased region" description="Polar residues" evidence="12">
    <location>
        <begin position="132"/>
        <end position="141"/>
    </location>
</feature>
<protein>
    <recommendedName>
        <fullName evidence="13">C2H2-type domain-containing protein</fullName>
    </recommendedName>
</protein>
<dbReference type="GO" id="GO:0005634">
    <property type="term" value="C:nucleus"/>
    <property type="evidence" value="ECO:0007669"/>
    <property type="project" value="UniProtKB-SubCell"/>
</dbReference>
<evidence type="ECO:0000259" key="13">
    <source>
        <dbReference type="PROSITE" id="PS50157"/>
    </source>
</evidence>
<comment type="subcellular location">
    <subcellularLocation>
        <location evidence="1">Nucleus</location>
    </subcellularLocation>
</comment>
<gene>
    <name evidence="14" type="ORF">KC01_LOCUS21130</name>
</gene>
<feature type="domain" description="C2H2-type" evidence="13">
    <location>
        <begin position="231"/>
        <end position="258"/>
    </location>
</feature>
<dbReference type="FunFam" id="3.30.160.60:FF:001506">
    <property type="entry name" value="Zinc finger protein"/>
    <property type="match status" value="1"/>
</dbReference>
<dbReference type="PANTHER" id="PTHR23235:SF142">
    <property type="entry name" value="ZINC FINGER PROTEIN 384"/>
    <property type="match status" value="1"/>
</dbReference>
<evidence type="ECO:0000256" key="12">
    <source>
        <dbReference type="SAM" id="MobiDB-lite"/>
    </source>
</evidence>
<evidence type="ECO:0000256" key="5">
    <source>
        <dbReference type="ARBA" id="ARBA00022771"/>
    </source>
</evidence>
<evidence type="ECO:0000256" key="1">
    <source>
        <dbReference type="ARBA" id="ARBA00004123"/>
    </source>
</evidence>
<dbReference type="SUPFAM" id="SSF57667">
    <property type="entry name" value="beta-beta-alpha zinc fingers"/>
    <property type="match status" value="2"/>
</dbReference>
<keyword evidence="10" id="KW-0539">Nucleus</keyword>
<keyword evidence="9" id="KW-0804">Transcription</keyword>
<evidence type="ECO:0000256" key="10">
    <source>
        <dbReference type="ARBA" id="ARBA00023242"/>
    </source>
</evidence>
<keyword evidence="4" id="KW-0677">Repeat</keyword>
<dbReference type="SMART" id="SM00355">
    <property type="entry name" value="ZnF_C2H2"/>
    <property type="match status" value="3"/>
</dbReference>
<dbReference type="InterPro" id="IPR013087">
    <property type="entry name" value="Znf_C2H2_type"/>
</dbReference>
<keyword evidence="7" id="KW-0805">Transcription regulation</keyword>
<dbReference type="Gene3D" id="3.30.160.60">
    <property type="entry name" value="Classic Zinc Finger"/>
    <property type="match status" value="3"/>
</dbReference>
<dbReference type="PANTHER" id="PTHR23235">
    <property type="entry name" value="KRUEPPEL-LIKE TRANSCRIPTION FACTOR"/>
    <property type="match status" value="1"/>
</dbReference>
<dbReference type="PROSITE" id="PS00028">
    <property type="entry name" value="ZINC_FINGER_C2H2_1"/>
    <property type="match status" value="3"/>
</dbReference>
<feature type="compositionally biased region" description="Basic and acidic residues" evidence="12">
    <location>
        <begin position="83"/>
        <end position="92"/>
    </location>
</feature>
<dbReference type="PROSITE" id="PS50157">
    <property type="entry name" value="ZINC_FINGER_C2H2_2"/>
    <property type="match status" value="3"/>
</dbReference>
<feature type="domain" description="C2H2-type" evidence="13">
    <location>
        <begin position="259"/>
        <end position="282"/>
    </location>
</feature>
<accession>A0AAV2KP01</accession>
<name>A0AAV2KP01_KNICA</name>
<dbReference type="Proteomes" id="UP001497482">
    <property type="component" value="Chromosome 2"/>
</dbReference>
<dbReference type="InterPro" id="IPR036236">
    <property type="entry name" value="Znf_C2H2_sf"/>
</dbReference>
<evidence type="ECO:0000256" key="11">
    <source>
        <dbReference type="PROSITE-ProRule" id="PRU00042"/>
    </source>
</evidence>
<dbReference type="GO" id="GO:0008270">
    <property type="term" value="F:zinc ion binding"/>
    <property type="evidence" value="ECO:0007669"/>
    <property type="project" value="UniProtKB-KW"/>
</dbReference>
<evidence type="ECO:0000313" key="14">
    <source>
        <dbReference type="EMBL" id="CAL1591785.1"/>
    </source>
</evidence>
<sequence length="287" mass="32202">MDVSEKRRSLLRAAVTERLAAAAEEIFALVERTIAEYEEEMCRCKEENQRNREENLKNRELLDSLLTAQLMQTDVAAASQGEAGDHSKHEIAESVPVKVEPSESDSIPDCVKHEAGSELPDSGPALERMHQDSSQSSSQGWPQLWEPPASTSAADAETENHYDHMDIPDMSPAAFSAAMFVGSPMFAVKNHSAHLFAAKNQTKVCSFCDKTFSTNQSLQIHIRVHTGERPFRCPSCNKSFTQKSHLKTHTRTHTREKPYRCLVCLRSFMHKVSLNMHVEKTHMHSVG</sequence>
<dbReference type="GO" id="GO:0000978">
    <property type="term" value="F:RNA polymerase II cis-regulatory region sequence-specific DNA binding"/>
    <property type="evidence" value="ECO:0007669"/>
    <property type="project" value="TreeGrafter"/>
</dbReference>
<evidence type="ECO:0000256" key="9">
    <source>
        <dbReference type="ARBA" id="ARBA00023163"/>
    </source>
</evidence>
<keyword evidence="8" id="KW-0238">DNA-binding</keyword>
<feature type="region of interest" description="Disordered" evidence="12">
    <location>
        <begin position="77"/>
        <end position="157"/>
    </location>
</feature>
<feature type="domain" description="C2H2-type" evidence="13">
    <location>
        <begin position="203"/>
        <end position="230"/>
    </location>
</feature>
<reference evidence="14 15" key="1">
    <citation type="submission" date="2024-04" db="EMBL/GenBank/DDBJ databases">
        <authorList>
            <person name="Waldvogel A.-M."/>
            <person name="Schoenle A."/>
        </authorList>
    </citation>
    <scope>NUCLEOTIDE SEQUENCE [LARGE SCALE GENOMIC DNA]</scope>
</reference>
<evidence type="ECO:0000256" key="2">
    <source>
        <dbReference type="ARBA" id="ARBA00006991"/>
    </source>
</evidence>
<evidence type="ECO:0000256" key="8">
    <source>
        <dbReference type="ARBA" id="ARBA00023125"/>
    </source>
</evidence>
<keyword evidence="5 11" id="KW-0863">Zinc-finger</keyword>
<dbReference type="GO" id="GO:0000981">
    <property type="term" value="F:DNA-binding transcription factor activity, RNA polymerase II-specific"/>
    <property type="evidence" value="ECO:0007669"/>
    <property type="project" value="TreeGrafter"/>
</dbReference>
<dbReference type="EMBL" id="OZ035824">
    <property type="protein sequence ID" value="CAL1591785.1"/>
    <property type="molecule type" value="Genomic_DNA"/>
</dbReference>
<evidence type="ECO:0000256" key="6">
    <source>
        <dbReference type="ARBA" id="ARBA00022833"/>
    </source>
</evidence>
<dbReference type="Pfam" id="PF00096">
    <property type="entry name" value="zf-C2H2"/>
    <property type="match status" value="2"/>
</dbReference>
<keyword evidence="3" id="KW-0479">Metal-binding</keyword>